<dbReference type="EMBL" id="JACDUT010000006">
    <property type="protein sequence ID" value="MBA2875470.1"/>
    <property type="molecule type" value="Genomic_DNA"/>
</dbReference>
<dbReference type="Proteomes" id="UP000523087">
    <property type="component" value="Unassembled WGS sequence"/>
</dbReference>
<dbReference type="AlphaFoldDB" id="A0A7W0BZD1"/>
<organism evidence="1 2">
    <name type="scientific">Thermaerobacillus caldiproteolyticus</name>
    <dbReference type="NCBI Taxonomy" id="247480"/>
    <lineage>
        <taxon>Bacteria</taxon>
        <taxon>Bacillati</taxon>
        <taxon>Bacillota</taxon>
        <taxon>Bacilli</taxon>
        <taxon>Bacillales</taxon>
        <taxon>Anoxybacillaceae</taxon>
        <taxon>Thermaerobacillus</taxon>
    </lineage>
</organism>
<proteinExistence type="predicted"/>
<name>A0A7W0BZD1_9BACL</name>
<keyword evidence="2" id="KW-1185">Reference proteome</keyword>
<gene>
    <name evidence="1" type="ORF">HNR31_002258</name>
</gene>
<evidence type="ECO:0000313" key="1">
    <source>
        <dbReference type="EMBL" id="MBA2875470.1"/>
    </source>
</evidence>
<sequence length="39" mass="4358">MSSRSSAEPEPEYSGEVASSFPMNELLIIRKRAPFGKEE</sequence>
<reference evidence="1 2" key="1">
    <citation type="submission" date="2020-07" db="EMBL/GenBank/DDBJ databases">
        <title>Genomic Encyclopedia of Type Strains, Phase IV (KMG-IV): sequencing the most valuable type-strain genomes for metagenomic binning, comparative biology and taxonomic classification.</title>
        <authorList>
            <person name="Goeker M."/>
        </authorList>
    </citation>
    <scope>NUCLEOTIDE SEQUENCE [LARGE SCALE GENOMIC DNA]</scope>
    <source>
        <strain evidence="1 2">DSM 15730</strain>
    </source>
</reference>
<evidence type="ECO:0000313" key="2">
    <source>
        <dbReference type="Proteomes" id="UP000523087"/>
    </source>
</evidence>
<comment type="caution">
    <text evidence="1">The sequence shown here is derived from an EMBL/GenBank/DDBJ whole genome shotgun (WGS) entry which is preliminary data.</text>
</comment>
<protein>
    <submittedName>
        <fullName evidence="1">Uncharacterized protein</fullName>
    </submittedName>
</protein>
<accession>A0A7W0BZD1</accession>